<evidence type="ECO:0000313" key="3">
    <source>
        <dbReference type="Proteomes" id="UP000013165"/>
    </source>
</evidence>
<dbReference type="InterPro" id="IPR006311">
    <property type="entry name" value="TAT_signal"/>
</dbReference>
<accession>N6W3V0</accession>
<comment type="caution">
    <text evidence="2">The sequence shown here is derived from an EMBL/GenBank/DDBJ whole genome shotgun (WGS) entry which is preliminary data.</text>
</comment>
<dbReference type="eggNOG" id="COG3211">
    <property type="taxonomic scope" value="Bacteria"/>
</dbReference>
<dbReference type="PATRIC" id="fig|626887.3.peg.1119"/>
<dbReference type="OrthoDB" id="9801383at2"/>
<dbReference type="HOGENOM" id="CLU_018570_2_0_6"/>
<feature type="region of interest" description="Disordered" evidence="1">
    <location>
        <begin position="495"/>
        <end position="515"/>
    </location>
</feature>
<dbReference type="RefSeq" id="WP_004579106.1">
    <property type="nucleotide sequence ID" value="NZ_AP028878.1"/>
</dbReference>
<dbReference type="STRING" id="626887.J057_05641"/>
<sequence>MSLLDPNSPSDEDFHQAIERIDDTPRNASAALNLGQVVDHSRRRVLKGGLGAAIGFFCMGGLPGVRAAEDSITMLFAGVKDGSIGFKPLPPMLDPNFDSVQVPEGYRVERFFSWGDPVVKGAPEWAPDASDNWEAQNTQAGQNHDGMAYFPFPDAPNAHGLLVVNHEYINPTLHSDGFTAMRAEGGGITRPEAQVRKEQAAHGVSVIEVRRDKAGHWRQVKDSPYGRRITASTPMAISGPMRGADSMKTASDPGGETILGTINNCSMGVTPWGTYLTCEENWSNYFVNRDRVDHESRASHKRYGVGTGNNSEIYAWEAVDTRFDATPVNDQPQQGHVNEPNRFGWVVEIDPFDPQSQPRKCTAMGRLIRECATVAVDDDGTMAVYSGDDTRGEYVYKYVPAGRYRDGDKAGNDKLLDEGTLYVAVFREDGSGDWRALQQGNGGLTAQNGFVTQQDVLVNARAAADVLGATPMDRPEWVAVHPHSKDVYVTLTNNKHRGSKPDQPVNAANPRPNNLHGQILRWRENGGRLDATGFTWEIFLLAGDRPSADSPDNLTGTIDGDIFSSPDGLWFDPQGRLWIQTDYSDADPENAQMGTNQMLCADPATREVKRFLVGPRGCEVSGVTTTPDGRAMWVNIQHPGGSFPASDGKTRPRSSTMLVTKDDGGVIGS</sequence>
<dbReference type="PANTHER" id="PTHR35399:SF2">
    <property type="entry name" value="DUF839 DOMAIN-CONTAINING PROTEIN"/>
    <property type="match status" value="1"/>
</dbReference>
<gene>
    <name evidence="2" type="ORF">J057_05641</name>
</gene>
<protein>
    <submittedName>
        <fullName evidence="2">PhoX family phosphatase</fullName>
    </submittedName>
</protein>
<keyword evidence="3" id="KW-1185">Reference proteome</keyword>
<name>N6W3V0_9GAMM</name>
<reference evidence="2 3" key="1">
    <citation type="journal article" date="2013" name="Genome Announc.">
        <title>Genome Sequence of the Polycyclic Aromatic Hydrocarbon-Degrading Bacterium Strain Marinobacter nanhaiticus D15-8WT.</title>
        <authorList>
            <person name="Cui Z."/>
            <person name="Gao W."/>
            <person name="Li Q."/>
            <person name="Xu G."/>
            <person name="Zheng L."/>
        </authorList>
    </citation>
    <scope>NUCLEOTIDE SEQUENCE [LARGE SCALE GENOMIC DNA]</scope>
    <source>
        <strain evidence="2 3">D15-8W</strain>
    </source>
</reference>
<dbReference type="EMBL" id="APLQ01000011">
    <property type="protein sequence ID" value="ENO14809.1"/>
    <property type="molecule type" value="Genomic_DNA"/>
</dbReference>
<dbReference type="Pfam" id="PF05787">
    <property type="entry name" value="PhoX"/>
    <property type="match status" value="1"/>
</dbReference>
<dbReference type="PROSITE" id="PS51318">
    <property type="entry name" value="TAT"/>
    <property type="match status" value="1"/>
</dbReference>
<dbReference type="SUPFAM" id="SSF63829">
    <property type="entry name" value="Calcium-dependent phosphotriesterase"/>
    <property type="match status" value="1"/>
</dbReference>
<dbReference type="PANTHER" id="PTHR35399">
    <property type="entry name" value="SLR8030 PROTEIN"/>
    <property type="match status" value="1"/>
</dbReference>
<evidence type="ECO:0000256" key="1">
    <source>
        <dbReference type="SAM" id="MobiDB-lite"/>
    </source>
</evidence>
<organism evidence="2 3">
    <name type="scientific">Marinobacter nanhaiticus D15-8W</name>
    <dbReference type="NCBI Taxonomy" id="626887"/>
    <lineage>
        <taxon>Bacteria</taxon>
        <taxon>Pseudomonadati</taxon>
        <taxon>Pseudomonadota</taxon>
        <taxon>Gammaproteobacteria</taxon>
        <taxon>Pseudomonadales</taxon>
        <taxon>Marinobacteraceae</taxon>
        <taxon>Marinobacter</taxon>
    </lineage>
</organism>
<dbReference type="InterPro" id="IPR008557">
    <property type="entry name" value="PhoX"/>
</dbReference>
<proteinExistence type="predicted"/>
<dbReference type="Proteomes" id="UP000013165">
    <property type="component" value="Unassembled WGS sequence"/>
</dbReference>
<dbReference type="AlphaFoldDB" id="N6W3V0"/>
<evidence type="ECO:0000313" key="2">
    <source>
        <dbReference type="EMBL" id="ENO14809.1"/>
    </source>
</evidence>